<evidence type="ECO:0000313" key="4">
    <source>
        <dbReference type="EMBL" id="CAF0946048.1"/>
    </source>
</evidence>
<evidence type="ECO:0000313" key="5">
    <source>
        <dbReference type="EMBL" id="CAF1069761.1"/>
    </source>
</evidence>
<keyword evidence="7" id="KW-1185">Reference proteome</keyword>
<dbReference type="FunFam" id="1.25.40.10:FF:000158">
    <property type="entry name" value="pentatricopeptide repeat-containing protein At2g33680"/>
    <property type="match status" value="1"/>
</dbReference>
<evidence type="ECO:0000313" key="7">
    <source>
        <dbReference type="Proteomes" id="UP000663870"/>
    </source>
</evidence>
<reference evidence="4" key="1">
    <citation type="submission" date="2021-02" db="EMBL/GenBank/DDBJ databases">
        <authorList>
            <person name="Nowell W R."/>
        </authorList>
    </citation>
    <scope>NUCLEOTIDE SEQUENCE</scope>
</reference>
<comment type="caution">
    <text evidence="4">The sequence shown here is derived from an EMBL/GenBank/DDBJ whole genome shotgun (WGS) entry which is preliminary data.</text>
</comment>
<dbReference type="EMBL" id="CAJNOH010000209">
    <property type="protein sequence ID" value="CAF0946048.1"/>
    <property type="molecule type" value="Genomic_DNA"/>
</dbReference>
<feature type="domain" description="DYW" evidence="3">
    <location>
        <begin position="744"/>
        <end position="837"/>
    </location>
</feature>
<dbReference type="EMBL" id="CAJNOL010000449">
    <property type="protein sequence ID" value="CAF1069761.1"/>
    <property type="molecule type" value="Genomic_DNA"/>
</dbReference>
<name>A0A814CWZ3_9BILA</name>
<evidence type="ECO:0000259" key="3">
    <source>
        <dbReference type="Pfam" id="PF14432"/>
    </source>
</evidence>
<gene>
    <name evidence="5" type="ORF">JXQ802_LOCUS17622</name>
    <name evidence="4" type="ORF">PYM288_LOCUS11860</name>
</gene>
<dbReference type="PROSITE" id="PS51375">
    <property type="entry name" value="PPR"/>
    <property type="match status" value="4"/>
</dbReference>
<dbReference type="GO" id="GO:0048731">
    <property type="term" value="P:system development"/>
    <property type="evidence" value="ECO:0007669"/>
    <property type="project" value="UniProtKB-ARBA"/>
</dbReference>
<dbReference type="Gene3D" id="1.25.40.10">
    <property type="entry name" value="Tetratricopeptide repeat domain"/>
    <property type="match status" value="5"/>
</dbReference>
<protein>
    <recommendedName>
        <fullName evidence="3">DYW domain-containing protein</fullName>
    </recommendedName>
</protein>
<dbReference type="GO" id="GO:0009451">
    <property type="term" value="P:RNA modification"/>
    <property type="evidence" value="ECO:0007669"/>
    <property type="project" value="InterPro"/>
</dbReference>
<organism evidence="4 6">
    <name type="scientific">Rotaria sordida</name>
    <dbReference type="NCBI Taxonomy" id="392033"/>
    <lineage>
        <taxon>Eukaryota</taxon>
        <taxon>Metazoa</taxon>
        <taxon>Spiralia</taxon>
        <taxon>Gnathifera</taxon>
        <taxon>Rotifera</taxon>
        <taxon>Eurotatoria</taxon>
        <taxon>Bdelloidea</taxon>
        <taxon>Philodinida</taxon>
        <taxon>Philodinidae</taxon>
        <taxon>Rotaria</taxon>
    </lineage>
</organism>
<dbReference type="InterPro" id="IPR046960">
    <property type="entry name" value="PPR_At4g14850-like_plant"/>
</dbReference>
<sequence>MLMIKNNFISIYRFQRLLSIYNKSNEKSTISSSIKLNSTVKELIDAKQYNQALDLFDQNFEICTDYTIDMAIKACTVSNDYKRGINIQQKLSSSSLNSCYIQTSLIRFYMQYHDIDNATRIFSTITNKSSYVYTAMFKGLMSNKMPEKVFDLLDEMTIKPDNFILAVSFNACAEVANDRAMKIGRKLFHEMPYNYQDDVVLLTSAIHMLMKFGDVQCAERIFDSINRKDTITYNAMIKGYVGNEMYEKALDLFEQMHLNLDNITYTIVFNACAHLANDQAIKIGRKLFHKMPNNYRNDNILLNSAIHMFMNFGDVQCAEYIFNSIKKKDTITYYAMMKGYIENEMYEKTLDLFEQMHLNLDNVIYTLVFNACAQLANDRAMKIGEKLLQEMPDNYRNDNVVSNSAIHMLIKFDEIESPKRAGKLIRNKDIITYGALMNTYNMNSEPWKCFKIFEEMKQQNIVLNGIIWNILIGACSQIGMIRRSHYIIDQIPSDMQNEKQIQNSLIHMWSKCGSIEKAQNIYKSVYNRNKVTYTAMINGFGLNGMGYEAIELYKQMPNHLRNEITHICVLNACSHSGLLHQAQNIFNEIPFKTEKIYTTMIDCLSRLFIFDEAQKLIDEYEKTNSPNLVMYICLLSGTRNNRNSNLSKKIYNRMKSLFPDAKQGLVSGAILLANIYSSVGEHQRAKDFRYSQIKELRTKVKLGLSWTDGSGEIVGFTAHDHSHLQSAEIYAELDRLTSELIEHGYVCDSSWVTRELYEQETIESVLCSHSERLALAFNFIQRPVPDFIQITKNLRICGDCHEFTKLVAKIRQVNIIVRDANRIHHFNKNRQCSCQDHF</sequence>
<dbReference type="GO" id="GO:0008270">
    <property type="term" value="F:zinc ion binding"/>
    <property type="evidence" value="ECO:0007669"/>
    <property type="project" value="InterPro"/>
</dbReference>
<dbReference type="Proteomes" id="UP000663854">
    <property type="component" value="Unassembled WGS sequence"/>
</dbReference>
<feature type="repeat" description="PPR" evidence="2">
    <location>
        <begin position="229"/>
        <end position="259"/>
    </location>
</feature>
<dbReference type="InterPro" id="IPR002885">
    <property type="entry name" value="PPR_rpt"/>
</dbReference>
<dbReference type="GO" id="GO:0003723">
    <property type="term" value="F:RNA binding"/>
    <property type="evidence" value="ECO:0007669"/>
    <property type="project" value="InterPro"/>
</dbReference>
<dbReference type="Pfam" id="PF14432">
    <property type="entry name" value="DYW_deaminase"/>
    <property type="match status" value="1"/>
</dbReference>
<dbReference type="InterPro" id="IPR032867">
    <property type="entry name" value="DYW_dom"/>
</dbReference>
<dbReference type="Pfam" id="PF13041">
    <property type="entry name" value="PPR_2"/>
    <property type="match status" value="1"/>
</dbReference>
<dbReference type="PANTHER" id="PTHR47926:SF347">
    <property type="entry name" value="PENTATRICOPEPTIDE REPEAT-CONTAINING PROTEIN"/>
    <property type="match status" value="1"/>
</dbReference>
<dbReference type="InterPro" id="IPR011990">
    <property type="entry name" value="TPR-like_helical_dom_sf"/>
</dbReference>
<evidence type="ECO:0000313" key="6">
    <source>
        <dbReference type="Proteomes" id="UP000663854"/>
    </source>
</evidence>
<dbReference type="NCBIfam" id="TIGR00756">
    <property type="entry name" value="PPR"/>
    <property type="match status" value="4"/>
</dbReference>
<dbReference type="PANTHER" id="PTHR47926">
    <property type="entry name" value="PENTATRICOPEPTIDE REPEAT-CONTAINING PROTEIN"/>
    <property type="match status" value="1"/>
</dbReference>
<feature type="repeat" description="PPR" evidence="2">
    <location>
        <begin position="529"/>
        <end position="559"/>
    </location>
</feature>
<evidence type="ECO:0000256" key="1">
    <source>
        <dbReference type="ARBA" id="ARBA00022737"/>
    </source>
</evidence>
<keyword evidence="1" id="KW-0677">Repeat</keyword>
<feature type="repeat" description="PPR" evidence="2">
    <location>
        <begin position="329"/>
        <end position="359"/>
    </location>
</feature>
<evidence type="ECO:0000256" key="2">
    <source>
        <dbReference type="PROSITE-ProRule" id="PRU00708"/>
    </source>
</evidence>
<accession>A0A814CWZ3</accession>
<dbReference type="Proteomes" id="UP000663870">
    <property type="component" value="Unassembled WGS sequence"/>
</dbReference>
<feature type="repeat" description="PPR" evidence="2">
    <location>
        <begin position="429"/>
        <end position="463"/>
    </location>
</feature>
<dbReference type="Pfam" id="PF13812">
    <property type="entry name" value="PPR_3"/>
    <property type="match status" value="1"/>
</dbReference>
<proteinExistence type="predicted"/>
<dbReference type="AlphaFoldDB" id="A0A814CWZ3"/>
<dbReference type="Pfam" id="PF01535">
    <property type="entry name" value="PPR"/>
    <property type="match status" value="4"/>
</dbReference>